<evidence type="ECO:0000256" key="3">
    <source>
        <dbReference type="ARBA" id="ARBA00022448"/>
    </source>
</evidence>
<evidence type="ECO:0000256" key="1">
    <source>
        <dbReference type="ARBA" id="ARBA00004141"/>
    </source>
</evidence>
<dbReference type="PANTHER" id="PTHR11629">
    <property type="entry name" value="VACUOLAR PROTON ATPASES"/>
    <property type="match status" value="1"/>
</dbReference>
<dbReference type="GO" id="GO:0051117">
    <property type="term" value="F:ATPase binding"/>
    <property type="evidence" value="ECO:0007669"/>
    <property type="project" value="TreeGrafter"/>
</dbReference>
<dbReference type="Proteomes" id="UP000001694">
    <property type="component" value="Chromosome"/>
</dbReference>
<feature type="transmembrane region" description="Helical" evidence="10">
    <location>
        <begin position="467"/>
        <end position="496"/>
    </location>
</feature>
<evidence type="ECO:0000256" key="8">
    <source>
        <dbReference type="ARBA" id="ARBA00059506"/>
    </source>
</evidence>
<keyword evidence="3 10" id="KW-0813">Transport</keyword>
<feature type="transmembrane region" description="Helical" evidence="10">
    <location>
        <begin position="562"/>
        <end position="582"/>
    </location>
</feature>
<dbReference type="GeneID" id="6165126"/>
<dbReference type="GO" id="GO:0016471">
    <property type="term" value="C:vacuolar proton-transporting V-type ATPase complex"/>
    <property type="evidence" value="ECO:0007669"/>
    <property type="project" value="TreeGrafter"/>
</dbReference>
<comment type="similarity">
    <text evidence="2 10">Belongs to the V-ATPase 116 kDa subunit family.</text>
</comment>
<proteinExistence type="inferred from homology"/>
<keyword evidence="7 10" id="KW-0472">Membrane</keyword>
<feature type="transmembrane region" description="Helical" evidence="10">
    <location>
        <begin position="508"/>
        <end position="527"/>
    </location>
</feature>
<keyword evidence="4 10" id="KW-0812">Transmembrane</keyword>
<feature type="coiled-coil region" evidence="11">
    <location>
        <begin position="247"/>
        <end position="274"/>
    </location>
</feature>
<feature type="transmembrane region" description="Helical" evidence="10">
    <location>
        <begin position="675"/>
        <end position="702"/>
    </location>
</feature>
<dbReference type="KEGG" id="tne:Tneu_0743"/>
<evidence type="ECO:0000256" key="11">
    <source>
        <dbReference type="SAM" id="Coils"/>
    </source>
</evidence>
<dbReference type="GO" id="GO:0007035">
    <property type="term" value="P:vacuolar acidification"/>
    <property type="evidence" value="ECO:0007669"/>
    <property type="project" value="TreeGrafter"/>
</dbReference>
<organism evidence="12 13">
    <name type="scientific">Pyrobaculum neutrophilum (strain DSM 2338 / JCM 9278 / NBRC 100436 / V24Sta)</name>
    <name type="common">Thermoproteus neutrophilus</name>
    <dbReference type="NCBI Taxonomy" id="444157"/>
    <lineage>
        <taxon>Archaea</taxon>
        <taxon>Thermoproteota</taxon>
        <taxon>Thermoprotei</taxon>
        <taxon>Thermoproteales</taxon>
        <taxon>Thermoproteaceae</taxon>
        <taxon>Pyrobaculum</taxon>
    </lineage>
</organism>
<evidence type="ECO:0000256" key="5">
    <source>
        <dbReference type="ARBA" id="ARBA00022989"/>
    </source>
</evidence>
<accession>B1YD19</accession>
<protein>
    <recommendedName>
        <fullName evidence="9 10">A-type ATP synthase subunit I</fullName>
    </recommendedName>
</protein>
<name>B1YD19_PYRNV</name>
<evidence type="ECO:0000256" key="2">
    <source>
        <dbReference type="ARBA" id="ARBA00009904"/>
    </source>
</evidence>
<feature type="transmembrane region" description="Helical" evidence="10">
    <location>
        <begin position="636"/>
        <end position="654"/>
    </location>
</feature>
<dbReference type="Pfam" id="PF01496">
    <property type="entry name" value="V_ATPase_I"/>
    <property type="match status" value="1"/>
</dbReference>
<dbReference type="PANTHER" id="PTHR11629:SF63">
    <property type="entry name" value="V-TYPE PROTON ATPASE SUBUNIT A"/>
    <property type="match status" value="1"/>
</dbReference>
<sequence>MPLERVVEFKIAGNVDTLPELIYFIGKASVAMFEDRPERLPRPRDPSVAQRLKRLEELLNPLLQYLQPQQVKLPLETLERQLEDAIKKLEALHRDVSYNVRLAEELRTKLALSRDVAPIKTAAVPKTETLDVFVALPGRALKEALELARSQGATVVQQGNALLIAVERKNVKQLKTALEKLGARVLTLQEVADIEPPSAIEEKIKRVEEELNSTIVKHQDLLNYAYTLRETAAKVLDVYFRSAVDEGAEMKHLFESHEREIKKLEEQLATLRKIGKVLEGLQASSLKLPEGYKLYVDPEMPIEAPHMIQEINGMKVALVRGEARGVEIPQEYLQDVRTGIELVKKAEESTNAALQRIKRELESLEKLYQEFSLYGDKRWEEHADTASVTFYVLEKDVGKLDEALAEFIKRNVGKLDIVRRLRYKYLRDVPVERRPTVERYPAPIRQFTKIVYMYGVPRADELSPAPLVALLFPVFFGWMYGDLGHGFLLFLLGVLLMTKLYGGRHRDWGVIWALTGLSSMFFGAFVYQEVFGFGLKELGIKMPTLPLLHLFGVHTLVESEGVIVAMRAAFLLGFLLVLLAFLSKVVNTVLRGEPDVAVGIVLPQALIFLSLGMVFFSLIKEAFHMEFLAPLLQLPWMYIFLVAFIWSAAGMLILRARYKHHEEAPPLTEEFIMGFVEGSLAALANIPSFSRLVILILIHGVLTKLANGVAIALGPAGILFAVFAHALIAAGEGLFSTVQSLRLTFYEIFSKFYEGRGRLFTPLALP</sequence>
<evidence type="ECO:0000256" key="9">
    <source>
        <dbReference type="ARBA" id="ARBA00068671"/>
    </source>
</evidence>
<comment type="subcellular location">
    <subcellularLocation>
        <location evidence="1">Membrane</location>
        <topology evidence="1">Multi-pass membrane protein</topology>
    </subcellularLocation>
</comment>
<dbReference type="RefSeq" id="WP_012350102.1">
    <property type="nucleotide sequence ID" value="NC_010525.1"/>
</dbReference>
<dbReference type="OrthoDB" id="85892at2157"/>
<dbReference type="HOGENOM" id="CLU_020397_0_0_2"/>
<feature type="transmembrane region" description="Helical" evidence="10">
    <location>
        <begin position="708"/>
        <end position="730"/>
    </location>
</feature>
<evidence type="ECO:0000256" key="6">
    <source>
        <dbReference type="ARBA" id="ARBA00023065"/>
    </source>
</evidence>
<dbReference type="STRING" id="444157.Tneu_0743"/>
<feature type="transmembrane region" description="Helical" evidence="10">
    <location>
        <begin position="594"/>
        <end position="616"/>
    </location>
</feature>
<comment type="function">
    <text evidence="8">Component of the A-type ATP synthase that produces ATP from ADP in the presence of a proton gradient across the membrane.</text>
</comment>
<evidence type="ECO:0000313" key="13">
    <source>
        <dbReference type="Proteomes" id="UP000001694"/>
    </source>
</evidence>
<evidence type="ECO:0000313" key="12">
    <source>
        <dbReference type="EMBL" id="ACB39682.1"/>
    </source>
</evidence>
<evidence type="ECO:0000256" key="7">
    <source>
        <dbReference type="ARBA" id="ARBA00023136"/>
    </source>
</evidence>
<dbReference type="AlphaFoldDB" id="B1YD19"/>
<keyword evidence="13" id="KW-1185">Reference proteome</keyword>
<keyword evidence="5 10" id="KW-1133">Transmembrane helix</keyword>
<dbReference type="eggNOG" id="arCOG04138">
    <property type="taxonomic scope" value="Archaea"/>
</dbReference>
<dbReference type="EMBL" id="CP001014">
    <property type="protein sequence ID" value="ACB39682.1"/>
    <property type="molecule type" value="Genomic_DNA"/>
</dbReference>
<dbReference type="GO" id="GO:0033179">
    <property type="term" value="C:proton-transporting V-type ATPase, V0 domain"/>
    <property type="evidence" value="ECO:0007669"/>
    <property type="project" value="InterPro"/>
</dbReference>
<feature type="coiled-coil region" evidence="11">
    <location>
        <begin position="344"/>
        <end position="374"/>
    </location>
</feature>
<dbReference type="GO" id="GO:0046961">
    <property type="term" value="F:proton-transporting ATPase activity, rotational mechanism"/>
    <property type="evidence" value="ECO:0007669"/>
    <property type="project" value="InterPro"/>
</dbReference>
<reference evidence="12" key="1">
    <citation type="submission" date="2008-03" db="EMBL/GenBank/DDBJ databases">
        <title>Complete sequence of Thermoproteus neutrophilus V24Sta.</title>
        <authorList>
            <consortium name="US DOE Joint Genome Institute"/>
            <person name="Copeland A."/>
            <person name="Lucas S."/>
            <person name="Lapidus A."/>
            <person name="Glavina del Rio T."/>
            <person name="Dalin E."/>
            <person name="Tice H."/>
            <person name="Bruce D."/>
            <person name="Goodwin L."/>
            <person name="Pitluck S."/>
            <person name="Sims D."/>
            <person name="Brettin T."/>
            <person name="Detter J.C."/>
            <person name="Han C."/>
            <person name="Kuske C.R."/>
            <person name="Schmutz J."/>
            <person name="Larimer F."/>
            <person name="Land M."/>
            <person name="Hauser L."/>
            <person name="Kyrpides N."/>
            <person name="Mikhailova N."/>
            <person name="Biddle J.F."/>
            <person name="Zhang Z."/>
            <person name="Fitz-Gibbon S.T."/>
            <person name="Lowe T.M."/>
            <person name="Saltikov C."/>
            <person name="House C.H."/>
            <person name="Richardson P."/>
        </authorList>
    </citation>
    <scope>NUCLEOTIDE SEQUENCE [LARGE SCALE GENOMIC DNA]</scope>
    <source>
        <strain evidence="12">V24Sta</strain>
    </source>
</reference>
<gene>
    <name evidence="12" type="ordered locus">Tneu_0743</name>
</gene>
<keyword evidence="11" id="KW-0175">Coiled coil</keyword>
<keyword evidence="6 10" id="KW-0406">Ion transport</keyword>
<evidence type="ECO:0000256" key="4">
    <source>
        <dbReference type="ARBA" id="ARBA00022692"/>
    </source>
</evidence>
<evidence type="ECO:0000256" key="10">
    <source>
        <dbReference type="RuleBase" id="RU361189"/>
    </source>
</evidence>
<dbReference type="InterPro" id="IPR002490">
    <property type="entry name" value="V-ATPase_116kDa_su"/>
</dbReference>